<proteinExistence type="predicted"/>
<evidence type="ECO:0000313" key="2">
    <source>
        <dbReference type="Proteomes" id="UP000019443"/>
    </source>
</evidence>
<dbReference type="RefSeq" id="WP_157997377.1">
    <property type="nucleotide sequence ID" value="NZ_HG916854.1"/>
</dbReference>
<name>W6RPX1_9HYPH</name>
<dbReference type="AlphaFoldDB" id="W6RPX1"/>
<evidence type="ECO:0000313" key="1">
    <source>
        <dbReference type="EMBL" id="CDM60898.1"/>
    </source>
</evidence>
<keyword evidence="2" id="KW-1185">Reference proteome</keyword>
<dbReference type="Proteomes" id="UP000019443">
    <property type="component" value="Plasmid pLPU83c"/>
</dbReference>
<geneLocation type="plasmid" evidence="1 2">
    <name>pLPU83c</name>
</geneLocation>
<dbReference type="EMBL" id="HG916854">
    <property type="protein sequence ID" value="CDM60898.1"/>
    <property type="molecule type" value="Genomic_DNA"/>
</dbReference>
<keyword evidence="1" id="KW-0614">Plasmid</keyword>
<dbReference type="HOGENOM" id="CLU_1823799_0_0_5"/>
<reference evidence="1" key="1">
    <citation type="submission" date="2013-11" db="EMBL/GenBank/DDBJ databases">
        <title>Draft genome sequence of the broad-host-range Rhizobium sp. LPU83 strain, a member of the low-genetic diversity Oregon-like Rhizobium sp. group.</title>
        <authorList>
            <person name="Wibberg D."/>
            <person name="Puehler A."/>
            <person name="Schlueter A."/>
        </authorList>
    </citation>
    <scope>NUCLEOTIDE SEQUENCE [LARGE SCALE GENOMIC DNA]</scope>
    <source>
        <strain evidence="1">LPU83</strain>
        <plasmid evidence="1">pLPU83c</plasmid>
    </source>
</reference>
<dbReference type="KEGG" id="rhl:LPU83_pLPU83c_0336"/>
<protein>
    <submittedName>
        <fullName evidence="1">Uncharacterized protein</fullName>
    </submittedName>
</protein>
<sequence length="141" mass="15317">MFCPDSEQKELRLMLIRILTRGPLDDGLKVQVTFTGTGKAPLITASKKLCFTAAIRNWSIGSRLQALNEAKAQMLASPGRKEIDQLAVLEPFAAPPDDLCDTSPGNAFLQHLFGVCEPEEAAGNRDNLLIADETPNRGLPL</sequence>
<gene>
    <name evidence="1" type="ORF">LPU83_pLPU83c_0336</name>
</gene>
<organism evidence="1 2">
    <name type="scientific">Rhizobium favelukesii</name>
    <dbReference type="NCBI Taxonomy" id="348824"/>
    <lineage>
        <taxon>Bacteria</taxon>
        <taxon>Pseudomonadati</taxon>
        <taxon>Pseudomonadota</taxon>
        <taxon>Alphaproteobacteria</taxon>
        <taxon>Hyphomicrobiales</taxon>
        <taxon>Rhizobiaceae</taxon>
        <taxon>Rhizobium/Agrobacterium group</taxon>
        <taxon>Rhizobium</taxon>
    </lineage>
</organism>
<accession>W6RPX1</accession>